<dbReference type="RefSeq" id="WP_166863929.1">
    <property type="nucleotide sequence ID" value="NZ_JAAQOM010000022.1"/>
</dbReference>
<evidence type="ECO:0000313" key="3">
    <source>
        <dbReference type="Proteomes" id="UP000716322"/>
    </source>
</evidence>
<keyword evidence="3" id="KW-1185">Reference proteome</keyword>
<dbReference type="EMBL" id="JAAQOM010000022">
    <property type="protein sequence ID" value="NIA57388.1"/>
    <property type="molecule type" value="Genomic_DNA"/>
</dbReference>
<feature type="domain" description="CheW-like" evidence="1">
    <location>
        <begin position="39"/>
        <end position="175"/>
    </location>
</feature>
<organism evidence="2 3">
    <name type="scientific">Telluria antibiotica</name>
    <dbReference type="NCBI Taxonomy" id="2717319"/>
    <lineage>
        <taxon>Bacteria</taxon>
        <taxon>Pseudomonadati</taxon>
        <taxon>Pseudomonadota</taxon>
        <taxon>Betaproteobacteria</taxon>
        <taxon>Burkholderiales</taxon>
        <taxon>Oxalobacteraceae</taxon>
        <taxon>Telluria group</taxon>
        <taxon>Telluria</taxon>
    </lineage>
</organism>
<dbReference type="InterPro" id="IPR002545">
    <property type="entry name" value="CheW-lke_dom"/>
</dbReference>
<evidence type="ECO:0000313" key="2">
    <source>
        <dbReference type="EMBL" id="NIA57388.1"/>
    </source>
</evidence>
<comment type="caution">
    <text evidence="2">The sequence shown here is derived from an EMBL/GenBank/DDBJ whole genome shotgun (WGS) entry which is preliminary data.</text>
</comment>
<reference evidence="2 3" key="1">
    <citation type="submission" date="2020-03" db="EMBL/GenBank/DDBJ databases">
        <title>Genome sequence of strain Massilia sp. TW-1.</title>
        <authorList>
            <person name="Chaudhary D.K."/>
        </authorList>
    </citation>
    <scope>NUCLEOTIDE SEQUENCE [LARGE SCALE GENOMIC DNA]</scope>
    <source>
        <strain evidence="2 3">TW-1</strain>
    </source>
</reference>
<evidence type="ECO:0000259" key="1">
    <source>
        <dbReference type="PROSITE" id="PS50851"/>
    </source>
</evidence>
<dbReference type="InterPro" id="IPR036061">
    <property type="entry name" value="CheW-like_dom_sf"/>
</dbReference>
<dbReference type="SUPFAM" id="SSF50341">
    <property type="entry name" value="CheW-like"/>
    <property type="match status" value="1"/>
</dbReference>
<protein>
    <submittedName>
        <fullName evidence="2">Chemotaxis protein CheW</fullName>
    </submittedName>
</protein>
<dbReference type="Pfam" id="PF01584">
    <property type="entry name" value="CheW"/>
    <property type="match status" value="1"/>
</dbReference>
<accession>A0ABX0PLZ7</accession>
<proteinExistence type="predicted"/>
<dbReference type="PROSITE" id="PS50851">
    <property type="entry name" value="CHEW"/>
    <property type="match status" value="1"/>
</dbReference>
<dbReference type="Proteomes" id="UP000716322">
    <property type="component" value="Unassembled WGS sequence"/>
</dbReference>
<gene>
    <name evidence="2" type="ORF">HAV22_27560</name>
</gene>
<dbReference type="Gene3D" id="2.40.50.180">
    <property type="entry name" value="CheA-289, Domain 4"/>
    <property type="match status" value="1"/>
</dbReference>
<name>A0ABX0PLZ7_9BURK</name>
<sequence>MDASDAGGQKGAARRARLRQYQEQLLERMQAARTSSGARAHQLGVEIGGVRYLLDLVEAGEIVPLPPLAAVPLTQPWYLGLANVRGSLLGVVDLARYLDPDALPAAAPAAGARLVTFAPGLAFPCALLVGRVVGLRHAADMTSEGGRLLDADGREWTPLSLAGLAREERFLQVAR</sequence>